<evidence type="ECO:0000313" key="14">
    <source>
        <dbReference type="Proteomes" id="UP000315827"/>
    </source>
</evidence>
<evidence type="ECO:0000256" key="1">
    <source>
        <dbReference type="ARBA" id="ARBA00001966"/>
    </source>
</evidence>
<dbReference type="CDD" id="cd01335">
    <property type="entry name" value="Radical_SAM"/>
    <property type="match status" value="1"/>
</dbReference>
<comment type="cofactor">
    <cofactor evidence="1">
        <name>[4Fe-4S] cluster</name>
        <dbReference type="ChEBI" id="CHEBI:49883"/>
    </cofactor>
</comment>
<dbReference type="GO" id="GO:0046872">
    <property type="term" value="F:metal ion binding"/>
    <property type="evidence" value="ECO:0007669"/>
    <property type="project" value="UniProtKB-KW"/>
</dbReference>
<evidence type="ECO:0000256" key="4">
    <source>
        <dbReference type="ARBA" id="ARBA00022723"/>
    </source>
</evidence>
<dbReference type="EMBL" id="WKMY01000043">
    <property type="protein sequence ID" value="MRY96023.1"/>
    <property type="molecule type" value="Genomic_DNA"/>
</dbReference>
<evidence type="ECO:0000256" key="5">
    <source>
        <dbReference type="ARBA" id="ARBA00023004"/>
    </source>
</evidence>
<accession>A0A395YXE4</accession>
<reference evidence="8" key="4">
    <citation type="submission" date="2023-01" db="EMBL/GenBank/DDBJ databases">
        <title>Human gut microbiome strain richness.</title>
        <authorList>
            <person name="Chen-Liaw A."/>
        </authorList>
    </citation>
    <scope>NUCLEOTIDE SEQUENCE</scope>
    <source>
        <strain evidence="8">RTP21484st1_E5_RTP21484_190118</strain>
    </source>
</reference>
<sequence length="437" mass="50757">MKISMYTFLFEIDSKFYAYNTLSNALIEIAEDTYKILLVNKNRHTPLQEKDLGCDELYQTLKENHMITENDRDEFLLYKSIILAGRSINILNLTIAPTMDCNYSCSYCFENCKRNIYMTEKVISSIIKFIEQYENIKNIHVVWFGGEPLLGIKQIESLYRKMILIPDKNYSFSIISNGFLISPDIIKLFKEMKLQHIQITLDGLKETHNKIKFTKNENDTFSRTIKNIDLLASSAPEIRISIRVNMNKENSSEFITLYSFILQRYKSNPLIGIYPAFITSTSSKSSSSCSLLFNRQEKSEFIQQLYYDRGIVTNLCGYPDSSFTECSIRNKHTFTIDPEGYLYKCWEIIGDQKYAIAKLDSEGTIQSIDQKILNRYLYAADPLEDKTCSKCPYLPICFGGCPHKRIENIFKDKHYDTCTYLKGSLKEFIKIHLSQNS</sequence>
<dbReference type="SMART" id="SM00729">
    <property type="entry name" value="Elp3"/>
    <property type="match status" value="1"/>
</dbReference>
<reference evidence="15 16" key="2">
    <citation type="journal article" date="2019" name="Nat. Med.">
        <title>A library of human gut bacterial isolates paired with longitudinal multiomics data enables mechanistic microbiome research.</title>
        <authorList>
            <person name="Poyet M."/>
            <person name="Groussin M."/>
            <person name="Gibbons S.M."/>
            <person name="Avila-Pacheco J."/>
            <person name="Jiang X."/>
            <person name="Kearney S.M."/>
            <person name="Perrotta A.R."/>
            <person name="Berdy B."/>
            <person name="Zhao S."/>
            <person name="Lieberman T.D."/>
            <person name="Swanson P.K."/>
            <person name="Smith M."/>
            <person name="Roesemann S."/>
            <person name="Alexander J.E."/>
            <person name="Rich S.A."/>
            <person name="Livny J."/>
            <person name="Vlamakis H."/>
            <person name="Clish C."/>
            <person name="Bullock K."/>
            <person name="Deik A."/>
            <person name="Scott J."/>
            <person name="Pierce K.A."/>
            <person name="Xavier R.J."/>
            <person name="Alm E.J."/>
        </authorList>
    </citation>
    <scope>NUCLEOTIDE SEQUENCE [LARGE SCALE GENOMIC DNA]</scope>
    <source>
        <strain evidence="10 15">BIOML-A2</strain>
        <strain evidence="9 16">BIOML-A9</strain>
    </source>
</reference>
<evidence type="ECO:0000259" key="7">
    <source>
        <dbReference type="PROSITE" id="PS51918"/>
    </source>
</evidence>
<dbReference type="InterPro" id="IPR023885">
    <property type="entry name" value="4Fe4S-binding_SPASM_dom"/>
</dbReference>
<evidence type="ECO:0000313" key="13">
    <source>
        <dbReference type="Proteomes" id="UP000284660"/>
    </source>
</evidence>
<dbReference type="Proteomes" id="UP000461276">
    <property type="component" value="Unassembled WGS sequence"/>
</dbReference>
<dbReference type="GO" id="GO:0016491">
    <property type="term" value="F:oxidoreductase activity"/>
    <property type="evidence" value="ECO:0007669"/>
    <property type="project" value="InterPro"/>
</dbReference>
<dbReference type="SFLD" id="SFLDS00029">
    <property type="entry name" value="Radical_SAM"/>
    <property type="match status" value="1"/>
</dbReference>
<organism evidence="9 16">
    <name type="scientific">Parabacteroides distasonis</name>
    <dbReference type="NCBI Taxonomy" id="823"/>
    <lineage>
        <taxon>Bacteria</taxon>
        <taxon>Pseudomonadati</taxon>
        <taxon>Bacteroidota</taxon>
        <taxon>Bacteroidia</taxon>
        <taxon>Bacteroidales</taxon>
        <taxon>Tannerellaceae</taxon>
        <taxon>Parabacteroides</taxon>
    </lineage>
</organism>
<evidence type="ECO:0000313" key="9">
    <source>
        <dbReference type="EMBL" id="MRY96023.1"/>
    </source>
</evidence>
<dbReference type="Gene3D" id="3.20.20.70">
    <property type="entry name" value="Aldolase class I"/>
    <property type="match status" value="1"/>
</dbReference>
<dbReference type="PANTHER" id="PTHR43787:SF3">
    <property type="entry name" value="ARYLSULFATASE REGULATORY PROTEIN"/>
    <property type="match status" value="1"/>
</dbReference>
<dbReference type="EMBL" id="QSJN01000013">
    <property type="protein sequence ID" value="RHD72053.1"/>
    <property type="molecule type" value="Genomic_DNA"/>
</dbReference>
<dbReference type="GO" id="GO:0051539">
    <property type="term" value="F:4 iron, 4 sulfur cluster binding"/>
    <property type="evidence" value="ECO:0007669"/>
    <property type="project" value="UniProtKB-KW"/>
</dbReference>
<dbReference type="Proteomes" id="UP000284660">
    <property type="component" value="Unassembled WGS sequence"/>
</dbReference>
<gene>
    <name evidence="11" type="ORF">DW782_17940</name>
    <name evidence="12" type="ORF">FSA05_15350</name>
    <name evidence="9" type="ORF">GKD67_22890</name>
    <name evidence="10" type="ORF">GKD68_23050</name>
    <name evidence="8" type="ORF">PN599_19905</name>
</gene>
<evidence type="ECO:0000256" key="6">
    <source>
        <dbReference type="ARBA" id="ARBA00023014"/>
    </source>
</evidence>
<comment type="caution">
    <text evidence="9">The sequence shown here is derived from an EMBL/GenBank/DDBJ whole genome shotgun (WGS) entry which is preliminary data.</text>
</comment>
<dbReference type="InterPro" id="IPR013785">
    <property type="entry name" value="Aldolase_TIM"/>
</dbReference>
<evidence type="ECO:0000256" key="2">
    <source>
        <dbReference type="ARBA" id="ARBA00022485"/>
    </source>
</evidence>
<evidence type="ECO:0000313" key="12">
    <source>
        <dbReference type="EMBL" id="TWV60243.1"/>
    </source>
</evidence>
<dbReference type="SFLD" id="SFLDG01067">
    <property type="entry name" value="SPASM/twitch_domain_containing"/>
    <property type="match status" value="1"/>
</dbReference>
<dbReference type="EMBL" id="VOHW01000010">
    <property type="protein sequence ID" value="TWV60243.1"/>
    <property type="molecule type" value="Genomic_DNA"/>
</dbReference>
<evidence type="ECO:0000313" key="8">
    <source>
        <dbReference type="EMBL" id="MDB9007246.1"/>
    </source>
</evidence>
<feature type="domain" description="Radical SAM core" evidence="7">
    <location>
        <begin position="83"/>
        <end position="309"/>
    </location>
</feature>
<dbReference type="Proteomes" id="UP000432516">
    <property type="component" value="Unassembled WGS sequence"/>
</dbReference>
<dbReference type="Pfam" id="PF04055">
    <property type="entry name" value="Radical_SAM"/>
    <property type="match status" value="1"/>
</dbReference>
<dbReference type="RefSeq" id="WP_005860510.1">
    <property type="nucleotide sequence ID" value="NZ_BQOC01000004.1"/>
</dbReference>
<dbReference type="PANTHER" id="PTHR43787">
    <property type="entry name" value="FEMO COFACTOR BIOSYNTHESIS PROTEIN NIFB-RELATED"/>
    <property type="match status" value="1"/>
</dbReference>
<evidence type="ECO:0000313" key="11">
    <source>
        <dbReference type="EMBL" id="RHD72053.1"/>
    </source>
</evidence>
<name>A0A395YXE4_PARDI</name>
<keyword evidence="6" id="KW-0411">Iron-sulfur</keyword>
<dbReference type="AlphaFoldDB" id="A0A395YXE4"/>
<keyword evidence="5" id="KW-0408">Iron</keyword>
<reference evidence="11 13" key="1">
    <citation type="submission" date="2018-08" db="EMBL/GenBank/DDBJ databases">
        <title>A genome reference for cultivated species of the human gut microbiota.</title>
        <authorList>
            <person name="Zou Y."/>
            <person name="Xue W."/>
            <person name="Luo G."/>
        </authorList>
    </citation>
    <scope>NUCLEOTIDE SEQUENCE [LARGE SCALE GENOMIC DNA]</scope>
    <source>
        <strain evidence="11 13">AM30-4</strain>
    </source>
</reference>
<keyword evidence="3" id="KW-0949">S-adenosyl-L-methionine</keyword>
<evidence type="ECO:0000313" key="15">
    <source>
        <dbReference type="Proteomes" id="UP000432516"/>
    </source>
</evidence>
<dbReference type="OMA" id="YITWYGG"/>
<dbReference type="EMBL" id="JAQMPJ010000038">
    <property type="protein sequence ID" value="MDB9007246.1"/>
    <property type="molecule type" value="Genomic_DNA"/>
</dbReference>
<dbReference type="InterPro" id="IPR007197">
    <property type="entry name" value="rSAM"/>
</dbReference>
<dbReference type="EMBL" id="WKNE01000096">
    <property type="protein sequence ID" value="MRZ57556.1"/>
    <property type="molecule type" value="Genomic_DNA"/>
</dbReference>
<dbReference type="OrthoDB" id="9808591at2"/>
<dbReference type="UniPathway" id="UPA00782"/>
<dbReference type="Proteomes" id="UP001210126">
    <property type="component" value="Unassembled WGS sequence"/>
</dbReference>
<keyword evidence="2" id="KW-0004">4Fe-4S</keyword>
<dbReference type="NCBIfam" id="TIGR04085">
    <property type="entry name" value="rSAM_more_4Fe4S"/>
    <property type="match status" value="1"/>
</dbReference>
<reference evidence="12 14" key="3">
    <citation type="submission" date="2019-07" db="EMBL/GenBank/DDBJ databases">
        <title>Genome sequencing of Parabacteroides distasonis iSURF_7.</title>
        <authorList>
            <person name="Degefu H.N."/>
            <person name="Ruoff K.L."/>
            <person name="Price C.E."/>
            <person name="Valls R.A."/>
            <person name="O'Toole G.A."/>
        </authorList>
    </citation>
    <scope>NUCLEOTIDE SEQUENCE [LARGE SCALE GENOMIC DNA]</scope>
    <source>
        <strain evidence="12 14">CFPLTA003_1B</strain>
    </source>
</reference>
<dbReference type="SUPFAM" id="SSF102114">
    <property type="entry name" value="Radical SAM enzymes"/>
    <property type="match status" value="1"/>
</dbReference>
<dbReference type="SFLD" id="SFLDG01384">
    <property type="entry name" value="thioether_bond_formation_requi"/>
    <property type="match status" value="1"/>
</dbReference>
<protein>
    <submittedName>
        <fullName evidence="8">Radical SAM protein</fullName>
    </submittedName>
    <submittedName>
        <fullName evidence="9">SPASM domain-containing protein</fullName>
    </submittedName>
</protein>
<dbReference type="InterPro" id="IPR006638">
    <property type="entry name" value="Elp3/MiaA/NifB-like_rSAM"/>
</dbReference>
<keyword evidence="4" id="KW-0479">Metal-binding</keyword>
<dbReference type="PROSITE" id="PS51918">
    <property type="entry name" value="RADICAL_SAM"/>
    <property type="match status" value="1"/>
</dbReference>
<dbReference type="SFLD" id="SFLDG01386">
    <property type="entry name" value="main_SPASM_domain-containing"/>
    <property type="match status" value="1"/>
</dbReference>
<dbReference type="InterPro" id="IPR023867">
    <property type="entry name" value="Sulphatase_maturase_rSAM"/>
</dbReference>
<dbReference type="InterPro" id="IPR058240">
    <property type="entry name" value="rSAM_sf"/>
</dbReference>
<evidence type="ECO:0000313" key="16">
    <source>
        <dbReference type="Proteomes" id="UP000461276"/>
    </source>
</evidence>
<dbReference type="Proteomes" id="UP000315827">
    <property type="component" value="Unassembled WGS sequence"/>
</dbReference>
<proteinExistence type="predicted"/>
<evidence type="ECO:0000256" key="3">
    <source>
        <dbReference type="ARBA" id="ARBA00022691"/>
    </source>
</evidence>
<evidence type="ECO:0000313" key="10">
    <source>
        <dbReference type="EMBL" id="MRZ57556.1"/>
    </source>
</evidence>